<dbReference type="Pfam" id="PF12838">
    <property type="entry name" value="Fer4_7"/>
    <property type="match status" value="1"/>
</dbReference>
<keyword evidence="1" id="KW-0479">Metal-binding</keyword>
<feature type="domain" description="4Fe-4S ferredoxin-type" evidence="4">
    <location>
        <begin position="172"/>
        <end position="199"/>
    </location>
</feature>
<dbReference type="Gene3D" id="3.40.50.360">
    <property type="match status" value="1"/>
</dbReference>
<dbReference type="InterPro" id="IPR017896">
    <property type="entry name" value="4Fe4S_Fe-S-bd"/>
</dbReference>
<proteinExistence type="predicted"/>
<evidence type="ECO:0000256" key="1">
    <source>
        <dbReference type="ARBA" id="ARBA00022723"/>
    </source>
</evidence>
<keyword evidence="3" id="KW-0411">Iron-sulfur</keyword>
<comment type="caution">
    <text evidence="5">The sequence shown here is derived from an EMBL/GenBank/DDBJ whole genome shotgun (WGS) entry which is preliminary data.</text>
</comment>
<dbReference type="InterPro" id="IPR017900">
    <property type="entry name" value="4Fe4S_Fe_S_CS"/>
</dbReference>
<organism evidence="5 6">
    <name type="scientific">Candidatus Flavonifractor merdigallinarum</name>
    <dbReference type="NCBI Taxonomy" id="2838589"/>
    <lineage>
        <taxon>Bacteria</taxon>
        <taxon>Bacillati</taxon>
        <taxon>Bacillota</taxon>
        <taxon>Clostridia</taxon>
        <taxon>Eubacteriales</taxon>
        <taxon>Oscillospiraceae</taxon>
        <taxon>Flavonifractor</taxon>
    </lineage>
</organism>
<name>A0A9D2BZ41_9FIRM</name>
<dbReference type="GO" id="GO:0046872">
    <property type="term" value="F:metal ion binding"/>
    <property type="evidence" value="ECO:0007669"/>
    <property type="project" value="UniProtKB-KW"/>
</dbReference>
<evidence type="ECO:0000313" key="6">
    <source>
        <dbReference type="Proteomes" id="UP000823868"/>
    </source>
</evidence>
<reference evidence="5" key="1">
    <citation type="journal article" date="2021" name="PeerJ">
        <title>Extensive microbial diversity within the chicken gut microbiome revealed by metagenomics and culture.</title>
        <authorList>
            <person name="Gilroy R."/>
            <person name="Ravi A."/>
            <person name="Getino M."/>
            <person name="Pursley I."/>
            <person name="Horton D.L."/>
            <person name="Alikhan N.F."/>
            <person name="Baker D."/>
            <person name="Gharbi K."/>
            <person name="Hall N."/>
            <person name="Watson M."/>
            <person name="Adriaenssens E.M."/>
            <person name="Foster-Nyarko E."/>
            <person name="Jarju S."/>
            <person name="Secka A."/>
            <person name="Antonio M."/>
            <person name="Oren A."/>
            <person name="Chaudhuri R.R."/>
            <person name="La Ragione R."/>
            <person name="Hildebrand F."/>
            <person name="Pallen M.J."/>
        </authorList>
    </citation>
    <scope>NUCLEOTIDE SEQUENCE</scope>
    <source>
        <strain evidence="5">ChiBcec16_6824</strain>
    </source>
</reference>
<dbReference type="EMBL" id="DXDX01000076">
    <property type="protein sequence ID" value="HIY21080.1"/>
    <property type="molecule type" value="Genomic_DNA"/>
</dbReference>
<accession>A0A9D2BZ41</accession>
<evidence type="ECO:0000256" key="3">
    <source>
        <dbReference type="ARBA" id="ARBA00023014"/>
    </source>
</evidence>
<dbReference type="InterPro" id="IPR029039">
    <property type="entry name" value="Flavoprotein-like_sf"/>
</dbReference>
<dbReference type="PROSITE" id="PS00198">
    <property type="entry name" value="4FE4S_FER_1"/>
    <property type="match status" value="1"/>
</dbReference>
<dbReference type="SUPFAM" id="SSF54862">
    <property type="entry name" value="4Fe-4S ferredoxins"/>
    <property type="match status" value="1"/>
</dbReference>
<dbReference type="GO" id="GO:0051536">
    <property type="term" value="F:iron-sulfur cluster binding"/>
    <property type="evidence" value="ECO:0007669"/>
    <property type="project" value="UniProtKB-KW"/>
</dbReference>
<sequence length="253" mass="26695">MKLYELTFSPTGGTQKAAHMLTTAMGGASGAVDLTDSRADFSTVAFTPEDVAVIAVPSYSGRVPGPAVQRLGCIKGNGARAVLVCVYGNRAYEDTLVELEDAAKGAGFRVIAAVAAIAEHSIAHRYAAGRPDQEDEAQLQDFAQQILNKCSAGDDTEPKIPGNRPYKKAGGTGMVPKPTKDCTRCGLCAAKCPVQAIDPKDPHHTDKDKCISCMRCVSVCPYSARKVGAVMLAAVDVALKKVCSERKTGELYL</sequence>
<evidence type="ECO:0000313" key="5">
    <source>
        <dbReference type="EMBL" id="HIY21080.1"/>
    </source>
</evidence>
<feature type="domain" description="4Fe-4S ferredoxin-type" evidence="4">
    <location>
        <begin position="200"/>
        <end position="230"/>
    </location>
</feature>
<dbReference type="PROSITE" id="PS51379">
    <property type="entry name" value="4FE4S_FER_2"/>
    <property type="match status" value="2"/>
</dbReference>
<reference evidence="5" key="2">
    <citation type="submission" date="2021-04" db="EMBL/GenBank/DDBJ databases">
        <authorList>
            <person name="Gilroy R."/>
        </authorList>
    </citation>
    <scope>NUCLEOTIDE SEQUENCE</scope>
    <source>
        <strain evidence="5">ChiBcec16_6824</strain>
    </source>
</reference>
<dbReference type="SUPFAM" id="SSF52218">
    <property type="entry name" value="Flavoproteins"/>
    <property type="match status" value="1"/>
</dbReference>
<keyword evidence="2" id="KW-0408">Iron</keyword>
<dbReference type="Proteomes" id="UP000823868">
    <property type="component" value="Unassembled WGS sequence"/>
</dbReference>
<dbReference type="AlphaFoldDB" id="A0A9D2BZ41"/>
<protein>
    <submittedName>
        <fullName evidence="5">4Fe-4S binding protein</fullName>
    </submittedName>
</protein>
<evidence type="ECO:0000259" key="4">
    <source>
        <dbReference type="PROSITE" id="PS51379"/>
    </source>
</evidence>
<gene>
    <name evidence="5" type="ORF">H9841_04145</name>
</gene>
<evidence type="ECO:0000256" key="2">
    <source>
        <dbReference type="ARBA" id="ARBA00023004"/>
    </source>
</evidence>
<dbReference type="Gene3D" id="3.30.70.20">
    <property type="match status" value="1"/>
</dbReference>